<dbReference type="Proteomes" id="UP000540506">
    <property type="component" value="Unassembled WGS sequence"/>
</dbReference>
<gene>
    <name evidence="7" type="ORF">FHR34_001117</name>
</gene>
<dbReference type="PRINTS" id="PR00352">
    <property type="entry name" value="3FE4SFRDOXIN"/>
</dbReference>
<dbReference type="InterPro" id="IPR001080">
    <property type="entry name" value="3Fe4S_ferredoxin"/>
</dbReference>
<comment type="function">
    <text evidence="4">Ferredoxins are iron-sulfur proteins that transfer electrons in a wide variety of metabolic reactions.</text>
</comment>
<evidence type="ECO:0000256" key="5">
    <source>
        <dbReference type="SAM" id="MobiDB-lite"/>
    </source>
</evidence>
<reference evidence="7 8" key="1">
    <citation type="submission" date="2020-08" db="EMBL/GenBank/DDBJ databases">
        <title>Sequencing the genomes of 1000 actinobacteria strains.</title>
        <authorList>
            <person name="Klenk H.-P."/>
        </authorList>
    </citation>
    <scope>NUCLEOTIDE SEQUENCE [LARGE SCALE GENOMIC DNA]</scope>
    <source>
        <strain evidence="7 8">DSM 41654</strain>
    </source>
</reference>
<evidence type="ECO:0000256" key="2">
    <source>
        <dbReference type="ARBA" id="ARBA00023004"/>
    </source>
</evidence>
<dbReference type="GO" id="GO:0009055">
    <property type="term" value="F:electron transfer activity"/>
    <property type="evidence" value="ECO:0007669"/>
    <property type="project" value="UniProtKB-UniRule"/>
</dbReference>
<dbReference type="EMBL" id="JACHJV010000001">
    <property type="protein sequence ID" value="MBB4922124.1"/>
    <property type="molecule type" value="Genomic_DNA"/>
</dbReference>
<feature type="region of interest" description="Disordered" evidence="5">
    <location>
        <begin position="28"/>
        <end position="48"/>
    </location>
</feature>
<proteinExistence type="predicted"/>
<dbReference type="PROSITE" id="PS51379">
    <property type="entry name" value="4FE4S_FER_2"/>
    <property type="match status" value="1"/>
</dbReference>
<keyword evidence="4" id="KW-0813">Transport</keyword>
<keyword evidence="1 4" id="KW-0479">Metal-binding</keyword>
<dbReference type="InterPro" id="IPR017896">
    <property type="entry name" value="4Fe4S_Fe-S-bd"/>
</dbReference>
<evidence type="ECO:0000313" key="7">
    <source>
        <dbReference type="EMBL" id="MBB4922124.1"/>
    </source>
</evidence>
<comment type="caution">
    <text evidence="7">The sequence shown here is derived from an EMBL/GenBank/DDBJ whole genome shotgun (WGS) entry which is preliminary data.</text>
</comment>
<dbReference type="AlphaFoldDB" id="A0A7W7VTZ1"/>
<dbReference type="SUPFAM" id="SSF54862">
    <property type="entry name" value="4Fe-4S ferredoxins"/>
    <property type="match status" value="1"/>
</dbReference>
<dbReference type="GO" id="GO:0051536">
    <property type="term" value="F:iron-sulfur cluster binding"/>
    <property type="evidence" value="ECO:0007669"/>
    <property type="project" value="UniProtKB-KW"/>
</dbReference>
<evidence type="ECO:0000256" key="4">
    <source>
        <dbReference type="RuleBase" id="RU368020"/>
    </source>
</evidence>
<keyword evidence="2 4" id="KW-0408">Iron</keyword>
<sequence>MSAEEVVVSVDTARCVGTGLCAATAPADLELGPDGRARPRRARSTEVGELTEAAELCPMEAIAVHRAATGEQIAPLW</sequence>
<evidence type="ECO:0000259" key="6">
    <source>
        <dbReference type="PROSITE" id="PS51379"/>
    </source>
</evidence>
<dbReference type="Pfam" id="PF13370">
    <property type="entry name" value="Fer4_13"/>
    <property type="match status" value="1"/>
</dbReference>
<keyword evidence="4" id="KW-0249">Electron transport</keyword>
<keyword evidence="3 4" id="KW-0411">Iron-sulfur</keyword>
<keyword evidence="8" id="KW-1185">Reference proteome</keyword>
<name>A0A7W7VTZ1_KITKI</name>
<dbReference type="GO" id="GO:0005506">
    <property type="term" value="F:iron ion binding"/>
    <property type="evidence" value="ECO:0007669"/>
    <property type="project" value="UniProtKB-UniRule"/>
</dbReference>
<dbReference type="Gene3D" id="3.30.70.20">
    <property type="match status" value="1"/>
</dbReference>
<feature type="domain" description="4Fe-4S ferredoxin-type" evidence="6">
    <location>
        <begin position="6"/>
        <end position="34"/>
    </location>
</feature>
<accession>A0A7W7VTZ1</accession>
<evidence type="ECO:0000313" key="8">
    <source>
        <dbReference type="Proteomes" id="UP000540506"/>
    </source>
</evidence>
<evidence type="ECO:0000256" key="1">
    <source>
        <dbReference type="ARBA" id="ARBA00022723"/>
    </source>
</evidence>
<organism evidence="7 8">
    <name type="scientific">Kitasatospora kifunensis</name>
    <name type="common">Streptomyces kifunensis</name>
    <dbReference type="NCBI Taxonomy" id="58351"/>
    <lineage>
        <taxon>Bacteria</taxon>
        <taxon>Bacillati</taxon>
        <taxon>Actinomycetota</taxon>
        <taxon>Actinomycetes</taxon>
        <taxon>Kitasatosporales</taxon>
        <taxon>Streptomycetaceae</taxon>
        <taxon>Kitasatospora</taxon>
    </lineage>
</organism>
<protein>
    <recommendedName>
        <fullName evidence="4">Ferredoxin</fullName>
    </recommendedName>
</protein>
<dbReference type="RefSeq" id="WP_312897127.1">
    <property type="nucleotide sequence ID" value="NZ_JACHJV010000001.1"/>
</dbReference>
<evidence type="ECO:0000256" key="3">
    <source>
        <dbReference type="ARBA" id="ARBA00023014"/>
    </source>
</evidence>